<sequence>MLVPTTATVIATHDFRRSSRTRQPSLFPQAGRPIDAILSTSPLTLLDESAPGVFRTHNRVPPRGAANGSRHFLPSTALVFSTSSYPRPVRKTHRKFKPLMPLFQMDPNIQESESAGRKRSHDEYAGESMEQQNASEPKKPTCDIIAPSDSPLLADEGRVSPADKDPAGPSAGSNRSASPRGAVEAACTLQSTEAPKPAVKRKKLTASEKDAEAAAKKREQEERTAKREADKAARAKEKAIKEAEKVARAREREEKRRVREEADKLKAEKKRKGLEEQKQQEEKRKRAQPKLSSFFKQPQPLALKKKTPEREPTTEYDRRFKAFHLSANTRWTNASVQMDEETRAAKCRVLDEYLNGQRERERTAFDAVELLCLATKPQARGRLHHPVRHIMESAYREAEKSKKGGKPAKNALEQAREKLATVPMKMIAFSQDVRPPYLGTVTFKTFAIGSGNMRRLARNSARRRLPLNYDYDSEAEWQDDEGEDVDVDDDDGEELEDEDDMDGFLDDSDDAGLAKRVFVNSMEPEITGICFEDDLWLVRNQRVHEHRMEFLHGKHTTPSTIWGIDPWSGQYWETEQTGKPVKVAAAAEAAVKMAPPPAPCNAFATLGAKTGPAAGAKLVKSELMDDVKRAILNNKALSKVGIIDFIFHQFRDNVSRAEVKNTIELVAEKTGSGRSKEWTLRPGHEVV</sequence>
<dbReference type="AlphaFoldDB" id="A0A151GX09"/>
<keyword evidence="12" id="KW-1185">Reference proteome</keyword>
<evidence type="ECO:0000256" key="3">
    <source>
        <dbReference type="ARBA" id="ARBA00022763"/>
    </source>
</evidence>
<accession>A0A151GX09</accession>
<feature type="domain" description="Chromatin assembly factor 1 p150 subunit acidic region" evidence="8">
    <location>
        <begin position="199"/>
        <end position="328"/>
    </location>
</feature>
<feature type="compositionally biased region" description="Basic and acidic residues" evidence="7">
    <location>
        <begin position="273"/>
        <end position="284"/>
    </location>
</feature>
<dbReference type="GO" id="GO:0033186">
    <property type="term" value="C:CAF-1 complex"/>
    <property type="evidence" value="ECO:0007669"/>
    <property type="project" value="TreeGrafter"/>
</dbReference>
<evidence type="ECO:0000259" key="10">
    <source>
        <dbReference type="Pfam" id="PF21796"/>
    </source>
</evidence>
<keyword evidence="3" id="KW-0227">DNA damage</keyword>
<keyword evidence="4" id="KW-0143">Chaperone</keyword>
<evidence type="ECO:0000256" key="6">
    <source>
        <dbReference type="ARBA" id="ARBA00023242"/>
    </source>
</evidence>
<reference evidence="11 12" key="1">
    <citation type="journal article" date="2016" name="Sci. Rep.">
        <title>Insights into Adaptations to a Near-Obligate Nematode Endoparasitic Lifestyle from the Finished Genome of Drechmeria coniospora.</title>
        <authorList>
            <person name="Zhang L."/>
            <person name="Zhou Z."/>
            <person name="Guo Q."/>
            <person name="Fokkens L."/>
            <person name="Miskei M."/>
            <person name="Pocsi I."/>
            <person name="Zhang W."/>
            <person name="Chen M."/>
            <person name="Wang L."/>
            <person name="Sun Y."/>
            <person name="Donzelli B.G."/>
            <person name="Gibson D.M."/>
            <person name="Nelson D.R."/>
            <person name="Luo J.G."/>
            <person name="Rep M."/>
            <person name="Liu H."/>
            <person name="Yang S."/>
            <person name="Wang J."/>
            <person name="Krasnoff S.B."/>
            <person name="Xu Y."/>
            <person name="Molnar I."/>
            <person name="Lin M."/>
        </authorList>
    </citation>
    <scope>NUCLEOTIDE SEQUENCE [LARGE SCALE GENOMIC DNA]</scope>
    <source>
        <strain evidence="11 12">ARSEF 6962</strain>
    </source>
</reference>
<evidence type="ECO:0000259" key="8">
    <source>
        <dbReference type="Pfam" id="PF11600"/>
    </source>
</evidence>
<dbReference type="STRING" id="98403.A0A151GX09"/>
<feature type="compositionally biased region" description="Basic and acidic residues" evidence="7">
    <location>
        <begin position="114"/>
        <end position="124"/>
    </location>
</feature>
<evidence type="ECO:0000259" key="9">
    <source>
        <dbReference type="Pfam" id="PF12253"/>
    </source>
</evidence>
<evidence type="ECO:0000256" key="7">
    <source>
        <dbReference type="SAM" id="MobiDB-lite"/>
    </source>
</evidence>
<evidence type="ECO:0000313" key="12">
    <source>
        <dbReference type="Proteomes" id="UP000076580"/>
    </source>
</evidence>
<name>A0A151GX09_DRECN</name>
<protein>
    <submittedName>
        <fullName evidence="11">Chromatin assembly factor 1 subunit A</fullName>
    </submittedName>
</protein>
<gene>
    <name evidence="11" type="ORF">DCS_02726</name>
</gene>
<dbReference type="GO" id="GO:0006281">
    <property type="term" value="P:DNA repair"/>
    <property type="evidence" value="ECO:0007669"/>
    <property type="project" value="UniProtKB-KW"/>
</dbReference>
<dbReference type="GO" id="GO:0005634">
    <property type="term" value="C:nucleus"/>
    <property type="evidence" value="ECO:0007669"/>
    <property type="project" value="UniProtKB-SubCell"/>
</dbReference>
<dbReference type="InterPro" id="IPR048800">
    <property type="entry name" value="Cac1-like_C"/>
</dbReference>
<evidence type="ECO:0000313" key="11">
    <source>
        <dbReference type="EMBL" id="KYK61583.1"/>
    </source>
</evidence>
<dbReference type="InterPro" id="IPR021644">
    <property type="entry name" value="CAF-1_p150_acidic"/>
</dbReference>
<organism evidence="11 12">
    <name type="scientific">Drechmeria coniospora</name>
    <name type="common">Nematophagous fungus</name>
    <name type="synonym">Meria coniospora</name>
    <dbReference type="NCBI Taxonomy" id="98403"/>
    <lineage>
        <taxon>Eukaryota</taxon>
        <taxon>Fungi</taxon>
        <taxon>Dikarya</taxon>
        <taxon>Ascomycota</taxon>
        <taxon>Pezizomycotina</taxon>
        <taxon>Sordariomycetes</taxon>
        <taxon>Hypocreomycetidae</taxon>
        <taxon>Hypocreales</taxon>
        <taxon>Ophiocordycipitaceae</taxon>
        <taxon>Drechmeria</taxon>
    </lineage>
</organism>
<dbReference type="Pfam" id="PF12253">
    <property type="entry name" value="CAF1A_dimeriz"/>
    <property type="match status" value="1"/>
</dbReference>
<dbReference type="Proteomes" id="UP000076580">
    <property type="component" value="Chromosome 01"/>
</dbReference>
<proteinExistence type="predicted"/>
<feature type="region of interest" description="Disordered" evidence="7">
    <location>
        <begin position="98"/>
        <end position="314"/>
    </location>
</feature>
<dbReference type="PANTHER" id="PTHR15272">
    <property type="entry name" value="CHROMATIN ASSEMBLY FACTOR 1 SUBUNIT A CAF-1 SUBUNIT A"/>
    <property type="match status" value="1"/>
</dbReference>
<comment type="subcellular location">
    <subcellularLocation>
        <location evidence="1">Nucleus</location>
    </subcellularLocation>
</comment>
<keyword evidence="2" id="KW-0235">DNA replication</keyword>
<comment type="caution">
    <text evidence="11">The sequence shown here is derived from an EMBL/GenBank/DDBJ whole genome shotgun (WGS) entry which is preliminary data.</text>
</comment>
<evidence type="ECO:0000256" key="2">
    <source>
        <dbReference type="ARBA" id="ARBA00022705"/>
    </source>
</evidence>
<dbReference type="RefSeq" id="XP_040660935.1">
    <property type="nucleotide sequence ID" value="XM_040800052.1"/>
</dbReference>
<evidence type="ECO:0000256" key="1">
    <source>
        <dbReference type="ARBA" id="ARBA00004123"/>
    </source>
</evidence>
<keyword evidence="5" id="KW-0234">DNA repair</keyword>
<dbReference type="InterPro" id="IPR022043">
    <property type="entry name" value="CAF1A_DD"/>
</dbReference>
<dbReference type="Pfam" id="PF11600">
    <property type="entry name" value="CAF1A_acidic"/>
    <property type="match status" value="1"/>
</dbReference>
<dbReference type="GeneID" id="63715369"/>
<evidence type="ECO:0000256" key="5">
    <source>
        <dbReference type="ARBA" id="ARBA00023204"/>
    </source>
</evidence>
<dbReference type="EMBL" id="LAYC01000001">
    <property type="protein sequence ID" value="KYK61583.1"/>
    <property type="molecule type" value="Genomic_DNA"/>
</dbReference>
<keyword evidence="6" id="KW-0539">Nucleus</keyword>
<feature type="compositionally biased region" description="Basic and acidic residues" evidence="7">
    <location>
        <begin position="155"/>
        <end position="166"/>
    </location>
</feature>
<dbReference type="GO" id="GO:0006334">
    <property type="term" value="P:nucleosome assembly"/>
    <property type="evidence" value="ECO:0007669"/>
    <property type="project" value="TreeGrafter"/>
</dbReference>
<evidence type="ECO:0000256" key="4">
    <source>
        <dbReference type="ARBA" id="ARBA00023186"/>
    </source>
</evidence>
<dbReference type="InParanoid" id="A0A151GX09"/>
<dbReference type="GO" id="GO:0006260">
    <property type="term" value="P:DNA replication"/>
    <property type="evidence" value="ECO:0007669"/>
    <property type="project" value="UniProtKB-KW"/>
</dbReference>
<feature type="domain" description="Chromatin assembly factor 1 subunit Cac1-like C-terminal" evidence="10">
    <location>
        <begin position="624"/>
        <end position="680"/>
    </location>
</feature>
<dbReference type="PANTHER" id="PTHR15272:SF0">
    <property type="entry name" value="CHROMATIN ASSEMBLY FACTOR 1 SUBUNIT A"/>
    <property type="match status" value="1"/>
</dbReference>
<feature type="domain" description="Chromatin assembly factor 1 subunit A dimerization" evidence="9">
    <location>
        <begin position="425"/>
        <end position="500"/>
    </location>
</feature>
<feature type="region of interest" description="Disordered" evidence="7">
    <location>
        <begin position="472"/>
        <end position="506"/>
    </location>
</feature>
<dbReference type="Pfam" id="PF21796">
    <property type="entry name" value="Cac1_C"/>
    <property type="match status" value="1"/>
</dbReference>
<feature type="compositionally biased region" description="Basic and acidic residues" evidence="7">
    <location>
        <begin position="205"/>
        <end position="266"/>
    </location>
</feature>